<dbReference type="GO" id="GO:0003700">
    <property type="term" value="F:DNA-binding transcription factor activity"/>
    <property type="evidence" value="ECO:0007669"/>
    <property type="project" value="InterPro"/>
</dbReference>
<dbReference type="AlphaFoldDB" id="A0A0D6JEF3"/>
<dbReference type="InterPro" id="IPR036390">
    <property type="entry name" value="WH_DNA-bd_sf"/>
</dbReference>
<dbReference type="PROSITE" id="PS50931">
    <property type="entry name" value="HTH_LYSR"/>
    <property type="match status" value="1"/>
</dbReference>
<dbReference type="InterPro" id="IPR005119">
    <property type="entry name" value="LysR_subst-bd"/>
</dbReference>
<evidence type="ECO:0000256" key="4">
    <source>
        <dbReference type="ARBA" id="ARBA00023163"/>
    </source>
</evidence>
<keyword evidence="4" id="KW-0804">Transcription</keyword>
<evidence type="ECO:0000313" key="6">
    <source>
        <dbReference type="EMBL" id="CPR18421.1"/>
    </source>
</evidence>
<dbReference type="SUPFAM" id="SSF53850">
    <property type="entry name" value="Periplasmic binding protein-like II"/>
    <property type="match status" value="1"/>
</dbReference>
<feature type="domain" description="HTH lysR-type" evidence="5">
    <location>
        <begin position="1"/>
        <end position="58"/>
    </location>
</feature>
<dbReference type="PANTHER" id="PTHR30419:SF31">
    <property type="entry name" value="BLR3139 PROTEIN"/>
    <property type="match status" value="1"/>
</dbReference>
<dbReference type="SUPFAM" id="SSF46785">
    <property type="entry name" value="Winged helix' DNA-binding domain"/>
    <property type="match status" value="1"/>
</dbReference>
<evidence type="ECO:0000259" key="5">
    <source>
        <dbReference type="PROSITE" id="PS50931"/>
    </source>
</evidence>
<organism evidence="6 7">
    <name type="scientific">Candidatus Filomicrobium marinum</name>
    <dbReference type="NCBI Taxonomy" id="1608628"/>
    <lineage>
        <taxon>Bacteria</taxon>
        <taxon>Pseudomonadati</taxon>
        <taxon>Pseudomonadota</taxon>
        <taxon>Alphaproteobacteria</taxon>
        <taxon>Hyphomicrobiales</taxon>
        <taxon>Hyphomicrobiaceae</taxon>
        <taxon>Filomicrobium</taxon>
    </lineage>
</organism>
<dbReference type="PRINTS" id="PR00039">
    <property type="entry name" value="HTHLYSR"/>
</dbReference>
<dbReference type="Gene3D" id="3.40.190.290">
    <property type="match status" value="1"/>
</dbReference>
<dbReference type="InterPro" id="IPR000847">
    <property type="entry name" value="LysR_HTH_N"/>
</dbReference>
<proteinExistence type="inferred from homology"/>
<evidence type="ECO:0000256" key="2">
    <source>
        <dbReference type="ARBA" id="ARBA00023015"/>
    </source>
</evidence>
<evidence type="ECO:0000313" key="7">
    <source>
        <dbReference type="Proteomes" id="UP000033187"/>
    </source>
</evidence>
<dbReference type="PANTHER" id="PTHR30419">
    <property type="entry name" value="HTH-TYPE TRANSCRIPTIONAL REGULATOR YBHD"/>
    <property type="match status" value="1"/>
</dbReference>
<comment type="similarity">
    <text evidence="1">Belongs to the LysR transcriptional regulatory family.</text>
</comment>
<protein>
    <submittedName>
        <fullName evidence="6">Transcriptional regulator, LysR family</fullName>
    </submittedName>
</protein>
<dbReference type="FunFam" id="1.10.10.10:FF:000001">
    <property type="entry name" value="LysR family transcriptional regulator"/>
    <property type="match status" value="1"/>
</dbReference>
<dbReference type="InterPro" id="IPR050950">
    <property type="entry name" value="HTH-type_LysR_regulators"/>
</dbReference>
<dbReference type="RefSeq" id="WP_046480130.1">
    <property type="nucleotide sequence ID" value="NZ_LN829118.1"/>
</dbReference>
<dbReference type="GO" id="GO:0003677">
    <property type="term" value="F:DNA binding"/>
    <property type="evidence" value="ECO:0007669"/>
    <property type="project" value="UniProtKB-KW"/>
</dbReference>
<reference evidence="7" key="1">
    <citation type="submission" date="2015-02" db="EMBL/GenBank/DDBJ databases">
        <authorList>
            <person name="Chooi Y.-H."/>
        </authorList>
    </citation>
    <scope>NUCLEOTIDE SEQUENCE [LARGE SCALE GENOMIC DNA]</scope>
    <source>
        <strain evidence="7">strain Y</strain>
    </source>
</reference>
<keyword evidence="7" id="KW-1185">Reference proteome</keyword>
<evidence type="ECO:0000256" key="1">
    <source>
        <dbReference type="ARBA" id="ARBA00009437"/>
    </source>
</evidence>
<dbReference type="Proteomes" id="UP000033187">
    <property type="component" value="Chromosome 1"/>
</dbReference>
<name>A0A0D6JEF3_9HYPH</name>
<gene>
    <name evidence="6" type="ORF">YBN1229_v1_1704</name>
</gene>
<dbReference type="KEGG" id="fiy:BN1229_v1_1704"/>
<dbReference type="Pfam" id="PF00126">
    <property type="entry name" value="HTH_1"/>
    <property type="match status" value="1"/>
</dbReference>
<dbReference type="OrthoDB" id="9811588at2"/>
<dbReference type="GO" id="GO:0005829">
    <property type="term" value="C:cytosol"/>
    <property type="evidence" value="ECO:0007669"/>
    <property type="project" value="TreeGrafter"/>
</dbReference>
<dbReference type="Pfam" id="PF03466">
    <property type="entry name" value="LysR_substrate"/>
    <property type="match status" value="1"/>
</dbReference>
<keyword evidence="3" id="KW-0238">DNA-binding</keyword>
<dbReference type="InterPro" id="IPR036388">
    <property type="entry name" value="WH-like_DNA-bd_sf"/>
</dbReference>
<dbReference type="EMBL" id="LN829119">
    <property type="protein sequence ID" value="CPR18421.1"/>
    <property type="molecule type" value="Genomic_DNA"/>
</dbReference>
<dbReference type="KEGG" id="fil:BN1229_v1_1701"/>
<keyword evidence="2" id="KW-0805">Transcription regulation</keyword>
<dbReference type="Gene3D" id="1.10.10.10">
    <property type="entry name" value="Winged helix-like DNA-binding domain superfamily/Winged helix DNA-binding domain"/>
    <property type="match status" value="1"/>
</dbReference>
<accession>A0A0D6JEF3</accession>
<sequence length="308" mass="33541">MDLRQLEHFVAAAEEQHFTRAARRMNIVQSGLSASIRGLEEGLSTKLFFRNTRQVELTAAGQVLYEKAKVILAAAQDAREAVAAINGLQRGVLAIGTVQSLSAFIDLPELLGRFHAQHPSIEIKLCQSGMGTLMEKLQDGRVDLAFMPLVEPPKGITTELITCEALVIACPPSHPLAERRDVSLHELAREPFVDFQVDWGTRRLIDRTFAEAGVLRQTAFEVSDLQVMLELVSRGLGVALLPEPIAIASAAEASGISIGYAELKEPEICWELVVAFAGNLHIRAPKNPAAQAFLDLMSEARNAAETTV</sequence>
<dbReference type="CDD" id="cd08436">
    <property type="entry name" value="PBP2_LTTR_like_3"/>
    <property type="match status" value="1"/>
</dbReference>
<evidence type="ECO:0000256" key="3">
    <source>
        <dbReference type="ARBA" id="ARBA00023125"/>
    </source>
</evidence>